<proteinExistence type="predicted"/>
<dbReference type="RefSeq" id="WP_330929866.1">
    <property type="nucleotide sequence ID" value="NZ_CP119075.1"/>
</dbReference>
<dbReference type="EMBL" id="CP119075">
    <property type="protein sequence ID" value="WED63659.1"/>
    <property type="molecule type" value="Genomic_DNA"/>
</dbReference>
<dbReference type="Proteomes" id="UP001218638">
    <property type="component" value="Chromosome"/>
</dbReference>
<keyword evidence="2" id="KW-1185">Reference proteome</keyword>
<reference evidence="1" key="1">
    <citation type="submission" date="2023-03" db="EMBL/GenBank/DDBJ databases">
        <title>Lomoglobus Profundus gen. nov., sp. nov., a novel member of the phylum Verrucomicrobia, isolated from deep-marine sediment of South China Sea.</title>
        <authorList>
            <person name="Ahmad T."/>
            <person name="Ishaq S.E."/>
            <person name="Wang F."/>
        </authorList>
    </citation>
    <scope>NUCLEOTIDE SEQUENCE</scope>
    <source>
        <strain evidence="1">LMO-M01</strain>
    </source>
</reference>
<gene>
    <name evidence="1" type="ORF">PXH66_15090</name>
</gene>
<dbReference type="KEGG" id="slom:PXH66_15090"/>
<sequence length="87" mass="10023">MHRCLAIRGSDDMFGGMSIAELRKLPPDEKLKILEVLWGDLAADENSFKSPSWHQTELARTEEEFAAGKIEVLDWETAKKEMRNQFE</sequence>
<evidence type="ECO:0000313" key="2">
    <source>
        <dbReference type="Proteomes" id="UP001218638"/>
    </source>
</evidence>
<accession>A0AAE9ZV62</accession>
<dbReference type="InterPro" id="IPR013406">
    <property type="entry name" value="CHP02574_addiction_mod"/>
</dbReference>
<dbReference type="NCBIfam" id="TIGR02574">
    <property type="entry name" value="stabl_TIGR02574"/>
    <property type="match status" value="1"/>
</dbReference>
<name>A0AAE9ZV62_9BACT</name>
<evidence type="ECO:0000313" key="1">
    <source>
        <dbReference type="EMBL" id="WED63659.1"/>
    </source>
</evidence>
<protein>
    <submittedName>
        <fullName evidence="1">Addiction module protein</fullName>
    </submittedName>
</protein>
<organism evidence="1 2">
    <name type="scientific">Synoicihabitans lomoniglobus</name>
    <dbReference type="NCBI Taxonomy" id="2909285"/>
    <lineage>
        <taxon>Bacteria</taxon>
        <taxon>Pseudomonadati</taxon>
        <taxon>Verrucomicrobiota</taxon>
        <taxon>Opitutia</taxon>
        <taxon>Opitutales</taxon>
        <taxon>Opitutaceae</taxon>
        <taxon>Synoicihabitans</taxon>
    </lineage>
</organism>
<dbReference type="Pfam" id="PF09720">
    <property type="entry name" value="Unstab_antitox"/>
    <property type="match status" value="1"/>
</dbReference>
<dbReference type="AlphaFoldDB" id="A0AAE9ZV62"/>